<evidence type="ECO:0000256" key="1">
    <source>
        <dbReference type="SAM" id="MobiDB-lite"/>
    </source>
</evidence>
<dbReference type="InterPro" id="IPR009057">
    <property type="entry name" value="Homeodomain-like_sf"/>
</dbReference>
<evidence type="ECO:0000259" key="3">
    <source>
        <dbReference type="PROSITE" id="PS51294"/>
    </source>
</evidence>
<dbReference type="CDD" id="cd00167">
    <property type="entry name" value="SANT"/>
    <property type="match status" value="2"/>
</dbReference>
<dbReference type="InterPro" id="IPR001005">
    <property type="entry name" value="SANT/Myb"/>
</dbReference>
<dbReference type="InterPro" id="IPR050560">
    <property type="entry name" value="MYB_TF"/>
</dbReference>
<dbReference type="SUPFAM" id="SSF46689">
    <property type="entry name" value="Homeodomain-like"/>
    <property type="match status" value="1"/>
</dbReference>
<sequence>MDRYYEMPSGDGGGMREKGGKRPWTAHEDHQIVTLVAQLGCKHWSKLAKILNDECANGHNGAKRSGKQCRERWHNHLDATIKKGPWTKEEEVLLVAAHAEHGNQWSKIAKMFHGRTDNAIKNRWQVRQAKAGIPPQRQGQGQVLLRTSIVGAYALSLHRSIYDSSNVEKYSTLLPQDVEDEQRTPRHTPLDRVRALATSDRGGISPKPEPWMQLSHINQHPYATSATWNHDTPFLTSSQTYQQHPHQQHHAPWRALHHNMDEMGPFDLAMIPDEEIDETMDACSYSFAMPQACEKGASSMSRQQADVVHAPSRGNGLPMVEIDLDWTDKVLI</sequence>
<comment type="caution">
    <text evidence="4">The sequence shown here is derived from an EMBL/GenBank/DDBJ whole genome shotgun (WGS) entry which is preliminary data.</text>
</comment>
<proteinExistence type="predicted"/>
<feature type="compositionally biased region" description="Basic and acidic residues" evidence="1">
    <location>
        <begin position="14"/>
        <end position="23"/>
    </location>
</feature>
<protein>
    <submittedName>
        <fullName evidence="4">Uncharacterized protein</fullName>
    </submittedName>
</protein>
<dbReference type="AlphaFoldDB" id="A0A6A5A4S2"/>
<dbReference type="Pfam" id="PF00249">
    <property type="entry name" value="Myb_DNA-binding"/>
    <property type="match status" value="2"/>
</dbReference>
<dbReference type="GO" id="GO:0000981">
    <property type="term" value="F:DNA-binding transcription factor activity, RNA polymerase II-specific"/>
    <property type="evidence" value="ECO:0007669"/>
    <property type="project" value="TreeGrafter"/>
</dbReference>
<dbReference type="PROSITE" id="PS51294">
    <property type="entry name" value="HTH_MYB"/>
    <property type="match status" value="2"/>
</dbReference>
<dbReference type="GO" id="GO:0000978">
    <property type="term" value="F:RNA polymerase II cis-regulatory region sequence-specific DNA binding"/>
    <property type="evidence" value="ECO:0007669"/>
    <property type="project" value="TreeGrafter"/>
</dbReference>
<dbReference type="VEuPathDB" id="FungiDB:H257_00169"/>
<evidence type="ECO:0000313" key="5">
    <source>
        <dbReference type="Proteomes" id="UP000469452"/>
    </source>
</evidence>
<dbReference type="SMART" id="SM00717">
    <property type="entry name" value="SANT"/>
    <property type="match status" value="2"/>
</dbReference>
<dbReference type="PROSITE" id="PS50090">
    <property type="entry name" value="MYB_LIKE"/>
    <property type="match status" value="2"/>
</dbReference>
<dbReference type="GO" id="GO:0005634">
    <property type="term" value="C:nucleus"/>
    <property type="evidence" value="ECO:0007669"/>
    <property type="project" value="TreeGrafter"/>
</dbReference>
<feature type="domain" description="HTH myb-type" evidence="3">
    <location>
        <begin position="21"/>
        <end position="77"/>
    </location>
</feature>
<reference evidence="4 5" key="1">
    <citation type="submission" date="2019-06" db="EMBL/GenBank/DDBJ databases">
        <title>Genomics analysis of Aphanomyces spp. identifies a new class of oomycete effector associated with host adaptation.</title>
        <authorList>
            <person name="Gaulin E."/>
        </authorList>
    </citation>
    <scope>NUCLEOTIDE SEQUENCE [LARGE SCALE GENOMIC DNA]</scope>
    <source>
        <strain evidence="4 5">E</strain>
    </source>
</reference>
<organism evidence="4 5">
    <name type="scientific">Aphanomyces astaci</name>
    <name type="common">Crayfish plague agent</name>
    <dbReference type="NCBI Taxonomy" id="112090"/>
    <lineage>
        <taxon>Eukaryota</taxon>
        <taxon>Sar</taxon>
        <taxon>Stramenopiles</taxon>
        <taxon>Oomycota</taxon>
        <taxon>Saprolegniomycetes</taxon>
        <taxon>Saprolegniales</taxon>
        <taxon>Verrucalvaceae</taxon>
        <taxon>Aphanomyces</taxon>
    </lineage>
</organism>
<feature type="region of interest" description="Disordered" evidence="1">
    <location>
        <begin position="1"/>
        <end position="23"/>
    </location>
</feature>
<feature type="domain" description="Myb-like" evidence="2">
    <location>
        <begin position="78"/>
        <end position="125"/>
    </location>
</feature>
<feature type="domain" description="Myb-like" evidence="2">
    <location>
        <begin position="16"/>
        <end position="77"/>
    </location>
</feature>
<accession>A0A6A5A4S2</accession>
<dbReference type="Gene3D" id="1.10.10.60">
    <property type="entry name" value="Homeodomain-like"/>
    <property type="match status" value="2"/>
</dbReference>
<dbReference type="PANTHER" id="PTHR45614">
    <property type="entry name" value="MYB PROTEIN-RELATED"/>
    <property type="match status" value="1"/>
</dbReference>
<dbReference type="Proteomes" id="UP000469452">
    <property type="component" value="Unassembled WGS sequence"/>
</dbReference>
<gene>
    <name evidence="4" type="ORF">AaE_010635</name>
</gene>
<dbReference type="InterPro" id="IPR017930">
    <property type="entry name" value="Myb_dom"/>
</dbReference>
<name>A0A6A5A4S2_APHAT</name>
<dbReference type="EMBL" id="VJMI01016517">
    <property type="protein sequence ID" value="KAF0718511.1"/>
    <property type="molecule type" value="Genomic_DNA"/>
</dbReference>
<dbReference type="PANTHER" id="PTHR45614:SF25">
    <property type="entry name" value="MYB PROTEIN"/>
    <property type="match status" value="1"/>
</dbReference>
<evidence type="ECO:0000259" key="2">
    <source>
        <dbReference type="PROSITE" id="PS50090"/>
    </source>
</evidence>
<feature type="domain" description="HTH myb-type" evidence="3">
    <location>
        <begin position="78"/>
        <end position="132"/>
    </location>
</feature>
<evidence type="ECO:0000313" key="4">
    <source>
        <dbReference type="EMBL" id="KAF0718511.1"/>
    </source>
</evidence>